<dbReference type="GO" id="GO:0009423">
    <property type="term" value="P:chorismate biosynthetic process"/>
    <property type="evidence" value="ECO:0007669"/>
    <property type="project" value="TreeGrafter"/>
</dbReference>
<dbReference type="GO" id="GO:0005829">
    <property type="term" value="C:cytosol"/>
    <property type="evidence" value="ECO:0007669"/>
    <property type="project" value="TreeGrafter"/>
</dbReference>
<sequence>MIRAAVLGSPISHSLSPLLHNTAYEVLELQGHYEAVEVKSGELPNFLHKLEDSWTGFSLTMPLKEEVLALASFVDPLSTRIASANTLIRGKDGWHASTTDVVGFQRALAAHGSENFEKVCIIGSGATARAAAAALDKRGRSIIVLHRNPQRERAMVACVAQGILSFLPWSTQLPQVDLTINTTPAGVADVLANDPNLTAKGLYFEALYNPWPTALMRKWKTSGGVVVDGLDLLIHQAIVQVERMTGRQIEAESLASLLRKVGLERLES</sequence>
<dbReference type="GO" id="GO:0019632">
    <property type="term" value="P:shikimate metabolic process"/>
    <property type="evidence" value="ECO:0007669"/>
    <property type="project" value="TreeGrafter"/>
</dbReference>
<dbReference type="NCBIfam" id="NF001311">
    <property type="entry name" value="PRK00258.1-3"/>
    <property type="match status" value="1"/>
</dbReference>
<dbReference type="EMBL" id="CAEZXO010000006">
    <property type="protein sequence ID" value="CAB4697899.1"/>
    <property type="molecule type" value="Genomic_DNA"/>
</dbReference>
<dbReference type="EMBL" id="CAESAE010000010">
    <property type="protein sequence ID" value="CAB4344514.1"/>
    <property type="molecule type" value="Genomic_DNA"/>
</dbReference>
<dbReference type="InterPro" id="IPR013708">
    <property type="entry name" value="Shikimate_DH-bd_N"/>
</dbReference>
<dbReference type="Gene3D" id="3.40.50.10860">
    <property type="entry name" value="Leucine Dehydrogenase, chain A, domain 1"/>
    <property type="match status" value="1"/>
</dbReference>
<dbReference type="InterPro" id="IPR046346">
    <property type="entry name" value="Aminoacid_DH-like_N_sf"/>
</dbReference>
<dbReference type="GO" id="GO:0050661">
    <property type="term" value="F:NADP binding"/>
    <property type="evidence" value="ECO:0007669"/>
    <property type="project" value="TreeGrafter"/>
</dbReference>
<evidence type="ECO:0000313" key="2">
    <source>
        <dbReference type="EMBL" id="CAB4344514.1"/>
    </source>
</evidence>
<evidence type="ECO:0000313" key="6">
    <source>
        <dbReference type="EMBL" id="CAB4831729.1"/>
    </source>
</evidence>
<organism evidence="4">
    <name type="scientific">freshwater metagenome</name>
    <dbReference type="NCBI Taxonomy" id="449393"/>
    <lineage>
        <taxon>unclassified sequences</taxon>
        <taxon>metagenomes</taxon>
        <taxon>ecological metagenomes</taxon>
    </lineage>
</organism>
<dbReference type="EMBL" id="CAFBNH010000006">
    <property type="protein sequence ID" value="CAB4948980.1"/>
    <property type="molecule type" value="Genomic_DNA"/>
</dbReference>
<dbReference type="PANTHER" id="PTHR21089">
    <property type="entry name" value="SHIKIMATE DEHYDROGENASE"/>
    <property type="match status" value="1"/>
</dbReference>
<evidence type="ECO:0000259" key="1">
    <source>
        <dbReference type="Pfam" id="PF08501"/>
    </source>
</evidence>
<evidence type="ECO:0000313" key="8">
    <source>
        <dbReference type="EMBL" id="CAB4948980.1"/>
    </source>
</evidence>
<evidence type="ECO:0000313" key="9">
    <source>
        <dbReference type="EMBL" id="CAB4979897.1"/>
    </source>
</evidence>
<name>A0A6J6RIN5_9ZZZZ</name>
<gene>
    <name evidence="3" type="ORF">UFOPK2510_01122</name>
    <name evidence="4" type="ORF">UFOPK2718_00644</name>
    <name evidence="5" type="ORF">UFOPK2936_01080</name>
    <name evidence="6" type="ORF">UFOPK3174_01177</name>
    <name evidence="7" type="ORF">UFOPK3328_01127</name>
    <name evidence="8" type="ORF">UFOPK3779_01065</name>
    <name evidence="9" type="ORF">UFOPK3913_01060</name>
    <name evidence="2" type="ORF">UFOPK4107_01406</name>
</gene>
<feature type="domain" description="Shikimate dehydrogenase substrate binding N-terminal" evidence="1">
    <location>
        <begin position="6"/>
        <end position="87"/>
    </location>
</feature>
<dbReference type="SUPFAM" id="SSF51735">
    <property type="entry name" value="NAD(P)-binding Rossmann-fold domains"/>
    <property type="match status" value="1"/>
</dbReference>
<dbReference type="PANTHER" id="PTHR21089:SF1">
    <property type="entry name" value="BIFUNCTIONAL 3-DEHYDROQUINATE DEHYDRATASE_SHIKIMATE DEHYDROGENASE, CHLOROPLASTIC"/>
    <property type="match status" value="1"/>
</dbReference>
<dbReference type="SUPFAM" id="SSF53223">
    <property type="entry name" value="Aminoacid dehydrogenase-like, N-terminal domain"/>
    <property type="match status" value="1"/>
</dbReference>
<dbReference type="InterPro" id="IPR036291">
    <property type="entry name" value="NAD(P)-bd_dom_sf"/>
</dbReference>
<protein>
    <submittedName>
        <fullName evidence="4">Unannotated protein</fullName>
    </submittedName>
</protein>
<evidence type="ECO:0000313" key="4">
    <source>
        <dbReference type="EMBL" id="CAB4722926.1"/>
    </source>
</evidence>
<dbReference type="AlphaFoldDB" id="A0A6J6RIN5"/>
<dbReference type="EMBL" id="CAFABH010000021">
    <property type="protein sequence ID" value="CAB4831729.1"/>
    <property type="molecule type" value="Genomic_DNA"/>
</dbReference>
<dbReference type="Pfam" id="PF08501">
    <property type="entry name" value="Shikimate_dh_N"/>
    <property type="match status" value="1"/>
</dbReference>
<reference evidence="4" key="1">
    <citation type="submission" date="2020-05" db="EMBL/GenBank/DDBJ databases">
        <authorList>
            <person name="Chiriac C."/>
            <person name="Salcher M."/>
            <person name="Ghai R."/>
            <person name="Kavagutti S V."/>
        </authorList>
    </citation>
    <scope>NUCLEOTIDE SEQUENCE</scope>
</reference>
<evidence type="ECO:0000313" key="5">
    <source>
        <dbReference type="EMBL" id="CAB4783135.1"/>
    </source>
</evidence>
<dbReference type="CDD" id="cd01065">
    <property type="entry name" value="NAD_bind_Shikimate_DH"/>
    <property type="match status" value="1"/>
</dbReference>
<dbReference type="InterPro" id="IPR022893">
    <property type="entry name" value="Shikimate_DH_fam"/>
</dbReference>
<evidence type="ECO:0000313" key="3">
    <source>
        <dbReference type="EMBL" id="CAB4697899.1"/>
    </source>
</evidence>
<accession>A0A6J6RIN5</accession>
<dbReference type="EMBL" id="CAEZYM010000005">
    <property type="protein sequence ID" value="CAB4722926.1"/>
    <property type="molecule type" value="Genomic_DNA"/>
</dbReference>
<dbReference type="EMBL" id="CAFBLD010000007">
    <property type="protein sequence ID" value="CAB4872202.1"/>
    <property type="molecule type" value="Genomic_DNA"/>
</dbReference>
<dbReference type="EMBL" id="CAEZZW010000005">
    <property type="protein sequence ID" value="CAB4783135.1"/>
    <property type="molecule type" value="Genomic_DNA"/>
</dbReference>
<evidence type="ECO:0000313" key="7">
    <source>
        <dbReference type="EMBL" id="CAB4872202.1"/>
    </source>
</evidence>
<dbReference type="GO" id="GO:0004764">
    <property type="term" value="F:shikimate 3-dehydrogenase (NADP+) activity"/>
    <property type="evidence" value="ECO:0007669"/>
    <property type="project" value="InterPro"/>
</dbReference>
<dbReference type="Gene3D" id="3.40.50.720">
    <property type="entry name" value="NAD(P)-binding Rossmann-like Domain"/>
    <property type="match status" value="1"/>
</dbReference>
<proteinExistence type="predicted"/>
<dbReference type="EMBL" id="CAFBOC010000011">
    <property type="protein sequence ID" value="CAB4979897.1"/>
    <property type="molecule type" value="Genomic_DNA"/>
</dbReference>